<evidence type="ECO:0000256" key="9">
    <source>
        <dbReference type="ARBA" id="ARBA00023239"/>
    </source>
</evidence>
<dbReference type="GO" id="GO:0005758">
    <property type="term" value="C:mitochondrial intermembrane space"/>
    <property type="evidence" value="ECO:0007669"/>
    <property type="project" value="EnsemblFungi"/>
</dbReference>
<dbReference type="Proteomes" id="UP000053831">
    <property type="component" value="Unassembled WGS sequence"/>
</dbReference>
<evidence type="ECO:0000313" key="13">
    <source>
        <dbReference type="Proteomes" id="UP000053831"/>
    </source>
</evidence>
<protein>
    <recommendedName>
        <fullName evidence="10">Holocytochrome c-type synthase</fullName>
        <ecNumber evidence="10">4.4.1.17</ecNumber>
    </recommendedName>
</protein>
<evidence type="ECO:0000256" key="6">
    <source>
        <dbReference type="ARBA" id="ARBA00023004"/>
    </source>
</evidence>
<comment type="catalytic activity">
    <reaction evidence="10">
        <text>holo-[cytochrome c] = apo-[cytochrome c] + heme b</text>
        <dbReference type="Rhea" id="RHEA:22648"/>
        <dbReference type="Rhea" id="RHEA-COMP:10725"/>
        <dbReference type="Rhea" id="RHEA-COMP:10726"/>
        <dbReference type="ChEBI" id="CHEBI:29950"/>
        <dbReference type="ChEBI" id="CHEBI:60344"/>
        <dbReference type="ChEBI" id="CHEBI:83739"/>
        <dbReference type="EC" id="4.4.1.17"/>
    </reaction>
</comment>
<keyword evidence="7 10" id="KW-0496">Mitochondrion</keyword>
<evidence type="ECO:0000256" key="7">
    <source>
        <dbReference type="ARBA" id="ARBA00023128"/>
    </source>
</evidence>
<name>A0A0M8N4Z8_ESCWE</name>
<feature type="region of interest" description="Disordered" evidence="11">
    <location>
        <begin position="43"/>
        <end position="77"/>
    </location>
</feature>
<evidence type="ECO:0000256" key="3">
    <source>
        <dbReference type="ARBA" id="ARBA00022617"/>
    </source>
</evidence>
<dbReference type="PANTHER" id="PTHR12743:SF3">
    <property type="entry name" value="HOLOCYTOCHROME-C SYNTHASE"/>
    <property type="match status" value="1"/>
</dbReference>
<comment type="function">
    <text evidence="10">Lyase that catalyzes the covalent linking of the heme group to the cytochrome C apoprotein to produce the mature functional cytochrome.</text>
</comment>
<dbReference type="EC" id="4.4.1.17" evidence="10"/>
<keyword evidence="8 10" id="KW-0472">Membrane</keyword>
<evidence type="ECO:0000256" key="1">
    <source>
        <dbReference type="ARBA" id="ARBA00004273"/>
    </source>
</evidence>
<evidence type="ECO:0000256" key="8">
    <source>
        <dbReference type="ARBA" id="ARBA00023136"/>
    </source>
</evidence>
<evidence type="ECO:0000256" key="10">
    <source>
        <dbReference type="RuleBase" id="RU363130"/>
    </source>
</evidence>
<gene>
    <name evidence="12" type="ORF">ESCO_005572</name>
</gene>
<evidence type="ECO:0000256" key="4">
    <source>
        <dbReference type="ARBA" id="ARBA00022723"/>
    </source>
</evidence>
<sequence>MGWFWADTSTTVAKVPQGHPAIAAIQEIPSACPMHNKSVEALASSSPKGCPVRHDTPSPAPSSSGCPVPHDQVEQQSSLSQLNPLNYMFSSISQKAAPNQARALPTLREESTIPKGDGSGTTWEYPSPQQMYNAMLRKGHTDTDISAVEPMVAIHNMMNEGAWAEIVGWEERFAHGLFRGWQVCKRGEAHAEEELDKHWNGNEVRPTLVRFQGRPKDLTPKATILQILNWIAPSSFGTPLPFDRHDWYVSRDVNGQRKEIRYVIDYYSGEPEDGQDDGSGEATFYLDVRPAATPQGAAERIIRWSTDVWWKAIGGDQREQHPQPFFRHNNPRS</sequence>
<evidence type="ECO:0000256" key="2">
    <source>
        <dbReference type="ARBA" id="ARBA00007255"/>
    </source>
</evidence>
<evidence type="ECO:0000256" key="5">
    <source>
        <dbReference type="ARBA" id="ARBA00022792"/>
    </source>
</evidence>
<dbReference type="STRING" id="150374.A0A0M8N4Z8"/>
<keyword evidence="5 10" id="KW-0999">Mitochondrion inner membrane</keyword>
<accession>A0A0M8N4Z8</accession>
<proteinExistence type="inferred from homology"/>
<keyword evidence="4 10" id="KW-0479">Metal-binding</keyword>
<dbReference type="AlphaFoldDB" id="A0A0M8N4Z8"/>
<dbReference type="EMBL" id="LGSR01000019">
    <property type="protein sequence ID" value="KOS20070.1"/>
    <property type="molecule type" value="Genomic_DNA"/>
</dbReference>
<keyword evidence="6 10" id="KW-0408">Iron</keyword>
<dbReference type="Pfam" id="PF01265">
    <property type="entry name" value="Cyto_heme_lyase"/>
    <property type="match status" value="1"/>
</dbReference>
<evidence type="ECO:0000256" key="11">
    <source>
        <dbReference type="SAM" id="MobiDB-lite"/>
    </source>
</evidence>
<comment type="caution">
    <text evidence="12">The sequence shown here is derived from an EMBL/GenBank/DDBJ whole genome shotgun (WGS) entry which is preliminary data.</text>
</comment>
<organism evidence="12 13">
    <name type="scientific">Escovopsis weberi</name>
    <dbReference type="NCBI Taxonomy" id="150374"/>
    <lineage>
        <taxon>Eukaryota</taxon>
        <taxon>Fungi</taxon>
        <taxon>Dikarya</taxon>
        <taxon>Ascomycota</taxon>
        <taxon>Pezizomycotina</taxon>
        <taxon>Sordariomycetes</taxon>
        <taxon>Hypocreomycetidae</taxon>
        <taxon>Hypocreales</taxon>
        <taxon>Hypocreaceae</taxon>
        <taxon>Escovopsis</taxon>
    </lineage>
</organism>
<dbReference type="PANTHER" id="PTHR12743">
    <property type="entry name" value="CYTOCHROME C1 HEME LYASE"/>
    <property type="match status" value="1"/>
</dbReference>
<dbReference type="GO" id="GO:0004408">
    <property type="term" value="F:holocytochrome-c synthase activity"/>
    <property type="evidence" value="ECO:0007669"/>
    <property type="project" value="UniProtKB-EC"/>
</dbReference>
<dbReference type="PROSITE" id="PS00822">
    <property type="entry name" value="CYTO_HEME_LYASE_2"/>
    <property type="match status" value="1"/>
</dbReference>
<dbReference type="GO" id="GO:0005743">
    <property type="term" value="C:mitochondrial inner membrane"/>
    <property type="evidence" value="ECO:0007669"/>
    <property type="project" value="UniProtKB-SubCell"/>
</dbReference>
<keyword evidence="3 10" id="KW-0349">Heme</keyword>
<keyword evidence="13" id="KW-1185">Reference proteome</keyword>
<comment type="similarity">
    <text evidence="2 10">Belongs to the cytochrome c-type heme lyase family.</text>
</comment>
<dbReference type="InterPro" id="IPR000511">
    <property type="entry name" value="Holocyt_c/c1_synthase"/>
</dbReference>
<keyword evidence="9 10" id="KW-0456">Lyase</keyword>
<comment type="subcellular location">
    <subcellularLocation>
        <location evidence="1 10">Mitochondrion inner membrane</location>
    </subcellularLocation>
</comment>
<dbReference type="OrthoDB" id="1158011at2759"/>
<reference evidence="12 13" key="1">
    <citation type="submission" date="2015-07" db="EMBL/GenBank/DDBJ databases">
        <title>The genome of the fungus Escovopsis weberi, a specialized disease agent of ant agriculture.</title>
        <authorList>
            <person name="de Man T.J."/>
            <person name="Stajich J.E."/>
            <person name="Kubicek C.P."/>
            <person name="Chenthamara K."/>
            <person name="Atanasova L."/>
            <person name="Druzhinina I.S."/>
            <person name="Birnbaum S."/>
            <person name="Barribeau S.M."/>
            <person name="Teiling C."/>
            <person name="Suen G."/>
            <person name="Currie C."/>
            <person name="Gerardo N.M."/>
        </authorList>
    </citation>
    <scope>NUCLEOTIDE SEQUENCE [LARGE SCALE GENOMIC DNA]</scope>
</reference>
<evidence type="ECO:0000313" key="12">
    <source>
        <dbReference type="EMBL" id="KOS20070.1"/>
    </source>
</evidence>
<dbReference type="GO" id="GO:0046872">
    <property type="term" value="F:metal ion binding"/>
    <property type="evidence" value="ECO:0007669"/>
    <property type="project" value="UniProtKB-KW"/>
</dbReference>